<protein>
    <submittedName>
        <fullName evidence="1">Uncharacterized protein</fullName>
    </submittedName>
</protein>
<name>A0A7S4BL69_CHRCT</name>
<dbReference type="EMBL" id="HBIZ01034709">
    <property type="protein sequence ID" value="CAE0769504.1"/>
    <property type="molecule type" value="Transcribed_RNA"/>
</dbReference>
<reference evidence="1" key="1">
    <citation type="submission" date="2021-01" db="EMBL/GenBank/DDBJ databases">
        <authorList>
            <person name="Corre E."/>
            <person name="Pelletier E."/>
            <person name="Niang G."/>
            <person name="Scheremetjew M."/>
            <person name="Finn R."/>
            <person name="Kale V."/>
            <person name="Holt S."/>
            <person name="Cochrane G."/>
            <person name="Meng A."/>
            <person name="Brown T."/>
            <person name="Cohen L."/>
        </authorList>
    </citation>
    <scope>NUCLEOTIDE SEQUENCE</scope>
    <source>
        <strain evidence="1">CCMP645</strain>
    </source>
</reference>
<gene>
    <name evidence="1" type="ORF">PCAR00345_LOCUS22116</name>
</gene>
<organism evidence="1">
    <name type="scientific">Chrysotila carterae</name>
    <name type="common">Marine alga</name>
    <name type="synonym">Syracosphaera carterae</name>
    <dbReference type="NCBI Taxonomy" id="13221"/>
    <lineage>
        <taxon>Eukaryota</taxon>
        <taxon>Haptista</taxon>
        <taxon>Haptophyta</taxon>
        <taxon>Prymnesiophyceae</taxon>
        <taxon>Isochrysidales</taxon>
        <taxon>Isochrysidaceae</taxon>
        <taxon>Chrysotila</taxon>
    </lineage>
</organism>
<proteinExistence type="predicted"/>
<evidence type="ECO:0000313" key="1">
    <source>
        <dbReference type="EMBL" id="CAE0769504.1"/>
    </source>
</evidence>
<sequence>MVACTTPVTTPVTAQSRSSFIQMLKKQQKQVRAPRNGQHQQRRRYSELLPSSVVVLLLLIVSHFDAGTSAPASLSCLDTEFMTDVRTLPVARSTPALSPAPPPAFQWCNSDAARRADADACARHYASTFRSSAREQRQPCVARDNRCLMSDLKLQCPIRPKSNGRCDALRLNAIGNNVSPPRWCAHVGSAQCESAHVLANAKPFQLGLLSEGPASFVSYERCSRKDSGCVLVQGASAELCRTTPLCVDVRAETD</sequence>
<dbReference type="AlphaFoldDB" id="A0A7S4BL69"/>
<accession>A0A7S4BL69</accession>